<feature type="region of interest" description="Disordered" evidence="1">
    <location>
        <begin position="1"/>
        <end position="65"/>
    </location>
</feature>
<reference evidence="2 3" key="1">
    <citation type="journal article" date="2016" name="DNA Res.">
        <title>Genome sequence of Aspergillus luchuensis NBRC 4314.</title>
        <authorList>
            <person name="Yamada O."/>
            <person name="Machida M."/>
            <person name="Hosoyama A."/>
            <person name="Goto M."/>
            <person name="Takahashi T."/>
            <person name="Futagami T."/>
            <person name="Yamagata Y."/>
            <person name="Takeuchi M."/>
            <person name="Kobayashi T."/>
            <person name="Koike H."/>
            <person name="Abe K."/>
            <person name="Asai K."/>
            <person name="Arita M."/>
            <person name="Fujita N."/>
            <person name="Fukuda K."/>
            <person name="Higa K."/>
            <person name="Horikawa H."/>
            <person name="Ishikawa T."/>
            <person name="Jinno K."/>
            <person name="Kato Y."/>
            <person name="Kirimura K."/>
            <person name="Mizutani O."/>
            <person name="Nakasone K."/>
            <person name="Sano M."/>
            <person name="Shiraishi Y."/>
            <person name="Tsukahara M."/>
            <person name="Gomi K."/>
        </authorList>
    </citation>
    <scope>NUCLEOTIDE SEQUENCE [LARGE SCALE GENOMIC DNA]</scope>
    <source>
        <strain evidence="2 3">RIB 2604</strain>
    </source>
</reference>
<name>A0A146FJ41_ASPKA</name>
<comment type="caution">
    <text evidence="2">The sequence shown here is derived from an EMBL/GenBank/DDBJ whole genome shotgun (WGS) entry which is preliminary data.</text>
</comment>
<dbReference type="Proteomes" id="UP000075230">
    <property type="component" value="Unassembled WGS sequence"/>
</dbReference>
<gene>
    <name evidence="2" type="ORF">RIB2604_02000860</name>
</gene>
<feature type="compositionally biased region" description="Acidic residues" evidence="1">
    <location>
        <begin position="1"/>
        <end position="16"/>
    </location>
</feature>
<reference evidence="3" key="2">
    <citation type="submission" date="2016-02" db="EMBL/GenBank/DDBJ databases">
        <title>Genome sequencing of Aspergillus luchuensis NBRC 4314.</title>
        <authorList>
            <person name="Yamada O."/>
        </authorList>
    </citation>
    <scope>NUCLEOTIDE SEQUENCE [LARGE SCALE GENOMIC DNA]</scope>
    <source>
        <strain evidence="3">RIB 2604</strain>
    </source>
</reference>
<dbReference type="AlphaFoldDB" id="A0A146FJ41"/>
<organism evidence="2 3">
    <name type="scientific">Aspergillus kawachii</name>
    <name type="common">White koji mold</name>
    <name type="synonym">Aspergillus awamori var. kawachi</name>
    <dbReference type="NCBI Taxonomy" id="1069201"/>
    <lineage>
        <taxon>Eukaryota</taxon>
        <taxon>Fungi</taxon>
        <taxon>Dikarya</taxon>
        <taxon>Ascomycota</taxon>
        <taxon>Pezizomycotina</taxon>
        <taxon>Eurotiomycetes</taxon>
        <taxon>Eurotiomycetidae</taxon>
        <taxon>Eurotiales</taxon>
        <taxon>Aspergillaceae</taxon>
        <taxon>Aspergillus</taxon>
        <taxon>Aspergillus subgen. Circumdati</taxon>
    </lineage>
</organism>
<proteinExistence type="predicted"/>
<dbReference type="EMBL" id="BCWF01000020">
    <property type="protein sequence ID" value="GAT25509.1"/>
    <property type="molecule type" value="Genomic_DNA"/>
</dbReference>
<evidence type="ECO:0000313" key="2">
    <source>
        <dbReference type="EMBL" id="GAT25509.1"/>
    </source>
</evidence>
<accession>A0A146FJ41</accession>
<protein>
    <submittedName>
        <fullName evidence="2">C6 transcription factor</fullName>
    </submittedName>
</protein>
<evidence type="ECO:0000313" key="3">
    <source>
        <dbReference type="Proteomes" id="UP000075230"/>
    </source>
</evidence>
<sequence length="65" mass="6812">MSDANWDTEAEAEAEGAEYSLRLHGDSTPTACEGCRRHPTAYPTEPGAVSEGDAAQDLTAVEGTD</sequence>
<evidence type="ECO:0000256" key="1">
    <source>
        <dbReference type="SAM" id="MobiDB-lite"/>
    </source>
</evidence>